<evidence type="ECO:0000313" key="4">
    <source>
        <dbReference type="Proteomes" id="UP000095283"/>
    </source>
</evidence>
<dbReference type="SUPFAM" id="SSF48371">
    <property type="entry name" value="ARM repeat"/>
    <property type="match status" value="1"/>
</dbReference>
<evidence type="ECO:0000313" key="5">
    <source>
        <dbReference type="WBParaSite" id="Hba_12245"/>
    </source>
</evidence>
<dbReference type="WBParaSite" id="Hba_12245">
    <property type="protein sequence ID" value="Hba_12245"/>
    <property type="gene ID" value="Hba_12245"/>
</dbReference>
<dbReference type="InterPro" id="IPR016024">
    <property type="entry name" value="ARM-type_fold"/>
</dbReference>
<keyword evidence="3" id="KW-0653">Protein transport</keyword>
<keyword evidence="4" id="KW-1185">Reference proteome</keyword>
<evidence type="ECO:0000256" key="2">
    <source>
        <dbReference type="ARBA" id="ARBA00022490"/>
    </source>
</evidence>
<dbReference type="GO" id="GO:0006606">
    <property type="term" value="P:protein import into nucleus"/>
    <property type="evidence" value="ECO:0007669"/>
    <property type="project" value="TreeGrafter"/>
</dbReference>
<reference evidence="5" key="1">
    <citation type="submission" date="2016-11" db="UniProtKB">
        <authorList>
            <consortium name="WormBaseParasite"/>
        </authorList>
    </citation>
    <scope>IDENTIFICATION</scope>
</reference>
<dbReference type="AlphaFoldDB" id="A0A1I7X447"/>
<keyword evidence="3" id="KW-0813">Transport</keyword>
<organism evidence="4 5">
    <name type="scientific">Heterorhabditis bacteriophora</name>
    <name type="common">Entomopathogenic nematode worm</name>
    <dbReference type="NCBI Taxonomy" id="37862"/>
    <lineage>
        <taxon>Eukaryota</taxon>
        <taxon>Metazoa</taxon>
        <taxon>Ecdysozoa</taxon>
        <taxon>Nematoda</taxon>
        <taxon>Chromadorea</taxon>
        <taxon>Rhabditida</taxon>
        <taxon>Rhabditina</taxon>
        <taxon>Rhabditomorpha</taxon>
        <taxon>Strongyloidea</taxon>
        <taxon>Heterorhabditidae</taxon>
        <taxon>Heterorhabditis</taxon>
    </lineage>
</organism>
<dbReference type="PANTHER" id="PTHR10997:SF18">
    <property type="entry name" value="D-IMPORTIN 7_RANBP7"/>
    <property type="match status" value="1"/>
</dbReference>
<dbReference type="InterPro" id="IPR011989">
    <property type="entry name" value="ARM-like"/>
</dbReference>
<sequence length="310" mass="35675">MSRSQQPREIDGALRMVGELSGQLTKSKKYKKDVEKLLDAHIIGRLSHSTRFIRARAAWCIKQYSNAQFNTPKILKKIIEILVKRLCDPQEELPVKVESALAIQMLLDDQQDKGLLVATRNFYKHKHTYLILKKFPAHNMVKPFVQAVIPQVMELVAKTQIEDVVGVMDELLEQFMEDIIPIAADVAERLASFMFIYIFLFDFYDDILLLMQSLMQTYVSEPMWIVFNDLYAMFKKDNPLVTFSDVAPVLHLYITTDTEGFLARPERLNAVLDMCRVVLQDTEQGDENHLYAAKLLECLILQCNGAINEV</sequence>
<accession>A0A1I7X447</accession>
<evidence type="ECO:0000256" key="1">
    <source>
        <dbReference type="ARBA" id="ARBA00004496"/>
    </source>
</evidence>
<proteinExistence type="predicted"/>
<dbReference type="PANTHER" id="PTHR10997">
    <property type="entry name" value="IMPORTIN-7, 8, 11"/>
    <property type="match status" value="1"/>
</dbReference>
<comment type="subcellular location">
    <subcellularLocation>
        <location evidence="1">Cytoplasm</location>
    </subcellularLocation>
</comment>
<evidence type="ECO:0000256" key="3">
    <source>
        <dbReference type="ARBA" id="ARBA00022927"/>
    </source>
</evidence>
<protein>
    <submittedName>
        <fullName evidence="5">Adaptin_N domain-containing protein</fullName>
    </submittedName>
</protein>
<dbReference type="GO" id="GO:0005635">
    <property type="term" value="C:nuclear envelope"/>
    <property type="evidence" value="ECO:0007669"/>
    <property type="project" value="TreeGrafter"/>
</dbReference>
<dbReference type="Proteomes" id="UP000095283">
    <property type="component" value="Unplaced"/>
</dbReference>
<dbReference type="GO" id="GO:0005829">
    <property type="term" value="C:cytosol"/>
    <property type="evidence" value="ECO:0007669"/>
    <property type="project" value="TreeGrafter"/>
</dbReference>
<keyword evidence="2" id="KW-0963">Cytoplasm</keyword>
<name>A0A1I7X447_HETBA</name>
<dbReference type="Gene3D" id="1.25.10.10">
    <property type="entry name" value="Leucine-rich Repeat Variant"/>
    <property type="match status" value="1"/>
</dbReference>